<dbReference type="Gene3D" id="2.170.270.10">
    <property type="entry name" value="SET domain"/>
    <property type="match status" value="1"/>
</dbReference>
<evidence type="ECO:0000313" key="3">
    <source>
        <dbReference type="EnsemblMetazoa" id="AALFPA23_019509.P28701"/>
    </source>
</evidence>
<dbReference type="GeneID" id="109431059"/>
<dbReference type="CDD" id="cd20071">
    <property type="entry name" value="SET_SMYD"/>
    <property type="match status" value="1"/>
</dbReference>
<dbReference type="PANTHER" id="PTHR46455">
    <property type="entry name" value="SET AND MYND DOMAIN CONTAINING, ARTHROPOD-SPECIFIC, MEMBER 4, ISOFORM A"/>
    <property type="match status" value="1"/>
</dbReference>
<dbReference type="InterPro" id="IPR046341">
    <property type="entry name" value="SET_dom_sf"/>
</dbReference>
<sequence>MEGFEENFQVLECEQLGRFVVAKRDLSRGEQILLEEPYVTGPYWDADVSCLNCFRDSCSTCRQCGVVPLCYDCTDHDEAECSFYRQSGLYRHFLYNHFNVVMPVRCLMLYRSNRERYHEIMSMESRLEERRGTEIWDIHEKFVVKPLMESGIFAEKFDELEVTGELIQRICGLLDANTFEIRGNVDSRGSQMGNLARGLYPKTTLMVHSCMPNTLLSVDGYSNVRVFATAPVKMGEILNISYTRSLFGTYDRQTHLRKGKYFVCTCRRCKDPTELGTHLSSIRCLECDDGLCSFYTTDPRWECNKCHKLLKREYVNEVLCAARDDIMACPPEIRDLERVIAKHSKVLNPYHSLVIEAKQTLLGELKSICMSTDAMAVPKPVLRRKFELCEEILPILRTLEPGLSRLVGIATYEYHAALVDLSRRNFDTTEIRSHELLDNLIKAEGELKQAINMLLFEHSSTPEGQLVKRAMRELKELRAEIAVVRAMIEDENLESQSSRNQRNSNSSNNNYRIKFGKRR</sequence>
<evidence type="ECO:0000259" key="2">
    <source>
        <dbReference type="Pfam" id="PF00856"/>
    </source>
</evidence>
<dbReference type="SUPFAM" id="SSF82199">
    <property type="entry name" value="SET domain"/>
    <property type="match status" value="1"/>
</dbReference>
<feature type="domain" description="SET" evidence="2">
    <location>
        <begin position="17"/>
        <end position="242"/>
    </location>
</feature>
<evidence type="ECO:0000256" key="1">
    <source>
        <dbReference type="SAM" id="MobiDB-lite"/>
    </source>
</evidence>
<accession>A0ABM1ZL15</accession>
<dbReference type="InterPro" id="IPR053010">
    <property type="entry name" value="SET_SmydA-8"/>
</dbReference>
<name>A0ABM1ZL15_AEDAL</name>
<feature type="compositionally biased region" description="Low complexity" evidence="1">
    <location>
        <begin position="495"/>
        <end position="510"/>
    </location>
</feature>
<dbReference type="PANTHER" id="PTHR46455:SF6">
    <property type="entry name" value="RE22408P-RELATED"/>
    <property type="match status" value="1"/>
</dbReference>
<protein>
    <recommendedName>
        <fullName evidence="2">SET domain-containing protein</fullName>
    </recommendedName>
</protein>
<dbReference type="InterPro" id="IPR001214">
    <property type="entry name" value="SET_dom"/>
</dbReference>
<reference evidence="4" key="1">
    <citation type="journal article" date="2015" name="Proc. Natl. Acad. Sci. U.S.A.">
        <title>Genome sequence of the Asian Tiger mosquito, Aedes albopictus, reveals insights into its biology, genetics, and evolution.</title>
        <authorList>
            <person name="Chen X.G."/>
            <person name="Jiang X."/>
            <person name="Gu J."/>
            <person name="Xu M."/>
            <person name="Wu Y."/>
            <person name="Deng Y."/>
            <person name="Zhang C."/>
            <person name="Bonizzoni M."/>
            <person name="Dermauw W."/>
            <person name="Vontas J."/>
            <person name="Armbruster P."/>
            <person name="Huang X."/>
            <person name="Yang Y."/>
            <person name="Zhang H."/>
            <person name="He W."/>
            <person name="Peng H."/>
            <person name="Liu Y."/>
            <person name="Wu K."/>
            <person name="Chen J."/>
            <person name="Lirakis M."/>
            <person name="Topalis P."/>
            <person name="Van Leeuwen T."/>
            <person name="Hall A.B."/>
            <person name="Jiang X."/>
            <person name="Thorpe C."/>
            <person name="Mueller R.L."/>
            <person name="Sun C."/>
            <person name="Waterhouse R.M."/>
            <person name="Yan G."/>
            <person name="Tu Z.J."/>
            <person name="Fang X."/>
            <person name="James A.A."/>
        </authorList>
    </citation>
    <scope>NUCLEOTIDE SEQUENCE [LARGE SCALE GENOMIC DNA]</scope>
    <source>
        <strain evidence="4">Foshan</strain>
    </source>
</reference>
<organism evidence="3 4">
    <name type="scientific">Aedes albopictus</name>
    <name type="common">Asian tiger mosquito</name>
    <name type="synonym">Stegomyia albopicta</name>
    <dbReference type="NCBI Taxonomy" id="7160"/>
    <lineage>
        <taxon>Eukaryota</taxon>
        <taxon>Metazoa</taxon>
        <taxon>Ecdysozoa</taxon>
        <taxon>Arthropoda</taxon>
        <taxon>Hexapoda</taxon>
        <taxon>Insecta</taxon>
        <taxon>Pterygota</taxon>
        <taxon>Neoptera</taxon>
        <taxon>Endopterygota</taxon>
        <taxon>Diptera</taxon>
        <taxon>Nematocera</taxon>
        <taxon>Culicoidea</taxon>
        <taxon>Culicidae</taxon>
        <taxon>Culicinae</taxon>
        <taxon>Aedini</taxon>
        <taxon>Aedes</taxon>
        <taxon>Stegomyia</taxon>
    </lineage>
</organism>
<dbReference type="Gene3D" id="1.10.220.160">
    <property type="match status" value="1"/>
</dbReference>
<dbReference type="Gene3D" id="6.10.140.2220">
    <property type="match status" value="1"/>
</dbReference>
<dbReference type="RefSeq" id="XP_029721511.1">
    <property type="nucleotide sequence ID" value="XM_029865651.2"/>
</dbReference>
<proteinExistence type="predicted"/>
<reference evidence="3" key="2">
    <citation type="submission" date="2025-05" db="UniProtKB">
        <authorList>
            <consortium name="EnsemblMetazoa"/>
        </authorList>
    </citation>
    <scope>IDENTIFICATION</scope>
    <source>
        <strain evidence="3">Foshan</strain>
    </source>
</reference>
<dbReference type="Pfam" id="PF00856">
    <property type="entry name" value="SET"/>
    <property type="match status" value="1"/>
</dbReference>
<dbReference type="Proteomes" id="UP000069940">
    <property type="component" value="Unassembled WGS sequence"/>
</dbReference>
<dbReference type="EnsemblMetazoa" id="AALFPA23_019509.R28701">
    <property type="protein sequence ID" value="AALFPA23_019509.P28701"/>
    <property type="gene ID" value="AALFPA23_019509"/>
</dbReference>
<keyword evidence="4" id="KW-1185">Reference proteome</keyword>
<evidence type="ECO:0000313" key="4">
    <source>
        <dbReference type="Proteomes" id="UP000069940"/>
    </source>
</evidence>
<feature type="region of interest" description="Disordered" evidence="1">
    <location>
        <begin position="492"/>
        <end position="519"/>
    </location>
</feature>